<feature type="domain" description="Tyr recombinase" evidence="5">
    <location>
        <begin position="169"/>
        <end position="371"/>
    </location>
</feature>
<protein>
    <submittedName>
        <fullName evidence="6">Tyrosine-type recombinase/integrase</fullName>
    </submittedName>
</protein>
<keyword evidence="3" id="KW-0238">DNA-binding</keyword>
<dbReference type="Gene3D" id="1.10.443.10">
    <property type="entry name" value="Intergrase catalytic core"/>
    <property type="match status" value="1"/>
</dbReference>
<sequence length="379" mass="44235">MIKKYVKKNGDTAYMFKAYLGIDPLTGKRLFTTRRGFKTSNEAKTALARLKVDVKDNKYSPEQNYTFTQIKDLWLRQYKDTVKESTYQRVKFIFDKNISKKFGDKRISKYTVPYCQNVINEWKDQFATHRALKSYTSTIFDFALKMNVLKDNPMTHVSFSKGKNKQIIEKEVYLESDDLKRFLQCCENDPFLLTLPFFRLLAFTGLRKGEALALTWNDVDFKHGQLTVNKTASFNEKNEVVATSPKTPSSNRTISLDQRTIDVLKKWRKDQSEYLLRYGHNSLKPSQLVFASKNNSFIALSRFNNVLHRICNDNDFPRLKVHGFRHTHCSLLFEAGLSVKEVQDRLGHSNVQTTLNIYTHITKKQKDLVAEKFSNYVNF</sequence>
<dbReference type="PROSITE" id="PS51898">
    <property type="entry name" value="TYR_RECOMBINASE"/>
    <property type="match status" value="1"/>
</dbReference>
<dbReference type="InterPro" id="IPR011010">
    <property type="entry name" value="DNA_brk_join_enz"/>
</dbReference>
<dbReference type="Proteomes" id="UP001595969">
    <property type="component" value="Unassembled WGS sequence"/>
</dbReference>
<proteinExistence type="inferred from homology"/>
<evidence type="ECO:0000259" key="5">
    <source>
        <dbReference type="PROSITE" id="PS51898"/>
    </source>
</evidence>
<dbReference type="SUPFAM" id="SSF56349">
    <property type="entry name" value="DNA breaking-rejoining enzymes"/>
    <property type="match status" value="1"/>
</dbReference>
<evidence type="ECO:0000256" key="1">
    <source>
        <dbReference type="ARBA" id="ARBA00008857"/>
    </source>
</evidence>
<gene>
    <name evidence="6" type="ORF">ACFO5I_00540</name>
</gene>
<comment type="similarity">
    <text evidence="1">Belongs to the 'phage' integrase family.</text>
</comment>
<dbReference type="InterPro" id="IPR004107">
    <property type="entry name" value="Integrase_SAM-like_N"/>
</dbReference>
<evidence type="ECO:0000313" key="6">
    <source>
        <dbReference type="EMBL" id="MFC4718258.1"/>
    </source>
</evidence>
<dbReference type="CDD" id="cd01189">
    <property type="entry name" value="INT_ICEBs1_C_like"/>
    <property type="match status" value="1"/>
</dbReference>
<organism evidence="6 7">
    <name type="scientific">Enterococcus lemanii</name>
    <dbReference type="NCBI Taxonomy" id="1159752"/>
    <lineage>
        <taxon>Bacteria</taxon>
        <taxon>Bacillati</taxon>
        <taxon>Bacillota</taxon>
        <taxon>Bacilli</taxon>
        <taxon>Lactobacillales</taxon>
        <taxon>Enterococcaceae</taxon>
        <taxon>Enterococcus</taxon>
    </lineage>
</organism>
<evidence type="ECO:0000256" key="3">
    <source>
        <dbReference type="ARBA" id="ARBA00023125"/>
    </source>
</evidence>
<dbReference type="InterPro" id="IPR013762">
    <property type="entry name" value="Integrase-like_cat_sf"/>
</dbReference>
<evidence type="ECO:0000256" key="2">
    <source>
        <dbReference type="ARBA" id="ARBA00022908"/>
    </source>
</evidence>
<reference evidence="7" key="1">
    <citation type="journal article" date="2019" name="Int. J. Syst. Evol. Microbiol.">
        <title>The Global Catalogue of Microorganisms (GCM) 10K type strain sequencing project: providing services to taxonomists for standard genome sequencing and annotation.</title>
        <authorList>
            <consortium name="The Broad Institute Genomics Platform"/>
            <consortium name="The Broad Institute Genome Sequencing Center for Infectious Disease"/>
            <person name="Wu L."/>
            <person name="Ma J."/>
        </authorList>
    </citation>
    <scope>NUCLEOTIDE SEQUENCE [LARGE SCALE GENOMIC DNA]</scope>
    <source>
        <strain evidence="7">CGMCC 1.19032</strain>
    </source>
</reference>
<evidence type="ECO:0000256" key="4">
    <source>
        <dbReference type="ARBA" id="ARBA00023172"/>
    </source>
</evidence>
<dbReference type="PANTHER" id="PTHR30349:SF64">
    <property type="entry name" value="PROPHAGE INTEGRASE INTD-RELATED"/>
    <property type="match status" value="1"/>
</dbReference>
<evidence type="ECO:0000313" key="7">
    <source>
        <dbReference type="Proteomes" id="UP001595969"/>
    </source>
</evidence>
<dbReference type="InterPro" id="IPR010998">
    <property type="entry name" value="Integrase_recombinase_N"/>
</dbReference>
<dbReference type="Gene3D" id="1.10.150.130">
    <property type="match status" value="1"/>
</dbReference>
<dbReference type="Pfam" id="PF14657">
    <property type="entry name" value="Arm-DNA-bind_4"/>
    <property type="match status" value="1"/>
</dbReference>
<dbReference type="InterPro" id="IPR050090">
    <property type="entry name" value="Tyrosine_recombinase_XerCD"/>
</dbReference>
<dbReference type="EMBL" id="JBHSGS010000005">
    <property type="protein sequence ID" value="MFC4718258.1"/>
    <property type="molecule type" value="Genomic_DNA"/>
</dbReference>
<dbReference type="InterPro" id="IPR002104">
    <property type="entry name" value="Integrase_catalytic"/>
</dbReference>
<dbReference type="RefSeq" id="WP_204655010.1">
    <property type="nucleotide sequence ID" value="NZ_JAFBFD010000050.1"/>
</dbReference>
<dbReference type="Pfam" id="PF00589">
    <property type="entry name" value="Phage_integrase"/>
    <property type="match status" value="1"/>
</dbReference>
<keyword evidence="4" id="KW-0233">DNA recombination</keyword>
<accession>A0ABV9MUE0</accession>
<dbReference type="Pfam" id="PF14659">
    <property type="entry name" value="Phage_int_SAM_3"/>
    <property type="match status" value="1"/>
</dbReference>
<name>A0ABV9MUE0_9ENTE</name>
<keyword evidence="2" id="KW-0229">DNA integration</keyword>
<dbReference type="InterPro" id="IPR028259">
    <property type="entry name" value="AP2-like_int_N"/>
</dbReference>
<keyword evidence="7" id="KW-1185">Reference proteome</keyword>
<comment type="caution">
    <text evidence="6">The sequence shown here is derived from an EMBL/GenBank/DDBJ whole genome shotgun (WGS) entry which is preliminary data.</text>
</comment>
<dbReference type="PANTHER" id="PTHR30349">
    <property type="entry name" value="PHAGE INTEGRASE-RELATED"/>
    <property type="match status" value="1"/>
</dbReference>